<evidence type="ECO:0000313" key="3">
    <source>
        <dbReference type="Proteomes" id="UP001153069"/>
    </source>
</evidence>
<feature type="transmembrane region" description="Helical" evidence="1">
    <location>
        <begin position="55"/>
        <end position="76"/>
    </location>
</feature>
<accession>A0A9N8E7E3</accession>
<evidence type="ECO:0000256" key="1">
    <source>
        <dbReference type="SAM" id="Phobius"/>
    </source>
</evidence>
<dbReference type="Proteomes" id="UP001153069">
    <property type="component" value="Unassembled WGS sequence"/>
</dbReference>
<dbReference type="EMBL" id="CAICTM010000623">
    <property type="protein sequence ID" value="CAB9513961.1"/>
    <property type="molecule type" value="Genomic_DNA"/>
</dbReference>
<proteinExistence type="predicted"/>
<comment type="caution">
    <text evidence="2">The sequence shown here is derived from an EMBL/GenBank/DDBJ whole genome shotgun (WGS) entry which is preliminary data.</text>
</comment>
<evidence type="ECO:0000313" key="2">
    <source>
        <dbReference type="EMBL" id="CAB9513961.1"/>
    </source>
</evidence>
<feature type="transmembrane region" description="Helical" evidence="1">
    <location>
        <begin position="82"/>
        <end position="103"/>
    </location>
</feature>
<reference evidence="2" key="1">
    <citation type="submission" date="2020-06" db="EMBL/GenBank/DDBJ databases">
        <authorList>
            <consortium name="Plant Systems Biology data submission"/>
        </authorList>
    </citation>
    <scope>NUCLEOTIDE SEQUENCE</scope>
    <source>
        <strain evidence="2">D6</strain>
    </source>
</reference>
<dbReference type="AlphaFoldDB" id="A0A9N8E7E3"/>
<protein>
    <submittedName>
        <fullName evidence="2">Uncharacterized protein</fullName>
    </submittedName>
</protein>
<name>A0A9N8E7E3_9STRA</name>
<organism evidence="2 3">
    <name type="scientific">Seminavis robusta</name>
    <dbReference type="NCBI Taxonomy" id="568900"/>
    <lineage>
        <taxon>Eukaryota</taxon>
        <taxon>Sar</taxon>
        <taxon>Stramenopiles</taxon>
        <taxon>Ochrophyta</taxon>
        <taxon>Bacillariophyta</taxon>
        <taxon>Bacillariophyceae</taxon>
        <taxon>Bacillariophycidae</taxon>
        <taxon>Naviculales</taxon>
        <taxon>Naviculaceae</taxon>
        <taxon>Seminavis</taxon>
    </lineage>
</organism>
<keyword evidence="3" id="KW-1185">Reference proteome</keyword>
<keyword evidence="1" id="KW-0472">Membrane</keyword>
<sequence>MGLGSFPTTRPTRRNASDSAIPIYGRSAPCQPRGLTYIEAQGMVRWSWYEGQFSWLKILIWVSPVSALIGLVAVVVGIVTAAWYVVVLGAIQTLFFCVLMGIVPNWMWNEKKQYAISVARLKSKEAARMWERVEPHFHFYAKDVFFETSYGAKSLKVLRDGTIEVHGCHNDAGDGSDLDMFGDMADMAAEITDTSAPTELPSAF</sequence>
<keyword evidence="1" id="KW-0812">Transmembrane</keyword>
<gene>
    <name evidence="2" type="ORF">SEMRO_624_G177240.1</name>
</gene>
<keyword evidence="1" id="KW-1133">Transmembrane helix</keyword>